<keyword evidence="3" id="KW-0479">Metal-binding</keyword>
<keyword evidence="5" id="KW-0408">Iron</keyword>
<evidence type="ECO:0000256" key="4">
    <source>
        <dbReference type="ARBA" id="ARBA00023002"/>
    </source>
</evidence>
<dbReference type="EMBL" id="QFBC01000002">
    <property type="protein sequence ID" value="PWE57597.1"/>
    <property type="molecule type" value="Genomic_DNA"/>
</dbReference>
<keyword evidence="9" id="KW-1185">Reference proteome</keyword>
<proteinExistence type="predicted"/>
<dbReference type="AlphaFoldDB" id="A0A2U2DWA9"/>
<dbReference type="SUPFAM" id="SSF56014">
    <property type="entry name" value="Nitrite and sulphite reductase 4Fe-4S domain-like"/>
    <property type="match status" value="2"/>
</dbReference>
<gene>
    <name evidence="8" type="primary">cobG</name>
    <name evidence="8" type="ORF">DEM27_06665</name>
</gene>
<dbReference type="GO" id="GO:0046872">
    <property type="term" value="F:metal ion binding"/>
    <property type="evidence" value="ECO:0007669"/>
    <property type="project" value="UniProtKB-KW"/>
</dbReference>
<dbReference type="InterPro" id="IPR045854">
    <property type="entry name" value="NO2/SO3_Rdtase_4Fe4S_sf"/>
</dbReference>
<dbReference type="Pfam" id="PF03460">
    <property type="entry name" value="NIR_SIR_ferr"/>
    <property type="match status" value="1"/>
</dbReference>
<dbReference type="Gene3D" id="3.30.413.10">
    <property type="entry name" value="Sulfite Reductase Hemoprotein, domain 1"/>
    <property type="match status" value="2"/>
</dbReference>
<keyword evidence="1" id="KW-0004">4Fe-4S</keyword>
<dbReference type="InterPro" id="IPR012798">
    <property type="entry name" value="Cbl_synth_CobG-like"/>
</dbReference>
<keyword evidence="6" id="KW-0411">Iron-sulfur</keyword>
<dbReference type="Proteomes" id="UP000245252">
    <property type="component" value="Unassembled WGS sequence"/>
</dbReference>
<dbReference type="InterPro" id="IPR005117">
    <property type="entry name" value="NiRdtase/SiRdtase_haem-b_fer"/>
</dbReference>
<dbReference type="PANTHER" id="PTHR32439:SF9">
    <property type="entry name" value="BLR3264 PROTEIN"/>
    <property type="match status" value="1"/>
</dbReference>
<keyword evidence="2" id="KW-0349">Heme</keyword>
<accession>A0A2U2DWA9</accession>
<feature type="domain" description="Nitrite/Sulfite reductase ferredoxin-like" evidence="7">
    <location>
        <begin position="30"/>
        <end position="93"/>
    </location>
</feature>
<dbReference type="InterPro" id="IPR051329">
    <property type="entry name" value="NIR_SIR_4Fe-4S"/>
</dbReference>
<evidence type="ECO:0000256" key="6">
    <source>
        <dbReference type="ARBA" id="ARBA00023014"/>
    </source>
</evidence>
<dbReference type="SUPFAM" id="SSF55124">
    <property type="entry name" value="Nitrite/Sulfite reductase N-terminal domain-like"/>
    <property type="match status" value="2"/>
</dbReference>
<organism evidence="8 9">
    <name type="scientific">Metarhizobium album</name>
    <dbReference type="NCBI Taxonomy" id="2182425"/>
    <lineage>
        <taxon>Bacteria</taxon>
        <taxon>Pseudomonadati</taxon>
        <taxon>Pseudomonadota</taxon>
        <taxon>Alphaproteobacteria</taxon>
        <taxon>Hyphomicrobiales</taxon>
        <taxon>Rhizobiaceae</taxon>
        <taxon>Metarhizobium</taxon>
    </lineage>
</organism>
<sequence length="459" mass="46932">MNAPKISPIACSPLPVPSARRGACPSLDAPMATGDGLLVRLRPLDGSLTPRQFAAIAAAAKAFGNGLLEVTARGNLQVRGLDAETAPAFAQTILSMDMPLSSGVAIETPPLAGIDPGEILDPRPLADALRQAIEMHVPPLRLAPKLSITVDAGGRFHLGGIVADIRLSAERRADGAAMWRLSLAGNARTARPVALLAGEQVIDAVIALLRTLDALGPAARGRNLDGEAWRRHFAFPPAGDEDIEAPAPLPVGIHAFDPGQPILGVGLSFCQIEAPVLTAFLAEMEKLGAGEIRLAPEHGFFLIGIAPETIGEALSLAAAHGLRTSATDPANAIALCAGARGCASAFFDTHALARTVIAEAPSLLDGSLTLHLSGCPKGCAHPAAAGLTLTAAPTGYGLVVNGSASGSPDAYIAAKDVTSAFRRLAALVDAGRRPGETAAASLERLGAGAIGQGLQRDWE</sequence>
<protein>
    <submittedName>
        <fullName evidence="8">Precorrin-3B synthase</fullName>
    </submittedName>
</protein>
<name>A0A2U2DWA9_9HYPH</name>
<evidence type="ECO:0000256" key="3">
    <source>
        <dbReference type="ARBA" id="ARBA00022723"/>
    </source>
</evidence>
<reference evidence="8 9" key="1">
    <citation type="submission" date="2018-05" db="EMBL/GenBank/DDBJ databases">
        <title>The draft genome of strain NS-104.</title>
        <authorList>
            <person name="Hang P."/>
            <person name="Jiang J."/>
        </authorList>
    </citation>
    <scope>NUCLEOTIDE SEQUENCE [LARGE SCALE GENOMIC DNA]</scope>
    <source>
        <strain evidence="8 9">NS-104</strain>
    </source>
</reference>
<dbReference type="RefSeq" id="WP_109457702.1">
    <property type="nucleotide sequence ID" value="NZ_QFBC01000002.1"/>
</dbReference>
<dbReference type="NCBIfam" id="TIGR02435">
    <property type="entry name" value="CobG"/>
    <property type="match status" value="1"/>
</dbReference>
<dbReference type="GO" id="GO:0051539">
    <property type="term" value="F:4 iron, 4 sulfur cluster binding"/>
    <property type="evidence" value="ECO:0007669"/>
    <property type="project" value="UniProtKB-KW"/>
</dbReference>
<dbReference type="PANTHER" id="PTHR32439">
    <property type="entry name" value="FERREDOXIN--NITRITE REDUCTASE, CHLOROPLASTIC"/>
    <property type="match status" value="1"/>
</dbReference>
<dbReference type="Gene3D" id="3.90.480.10">
    <property type="entry name" value="Sulfite Reductase Hemoprotein,Domain 2"/>
    <property type="match status" value="1"/>
</dbReference>
<evidence type="ECO:0000256" key="1">
    <source>
        <dbReference type="ARBA" id="ARBA00022485"/>
    </source>
</evidence>
<comment type="caution">
    <text evidence="8">The sequence shown here is derived from an EMBL/GenBank/DDBJ whole genome shotgun (WGS) entry which is preliminary data.</text>
</comment>
<dbReference type="GO" id="GO:0016491">
    <property type="term" value="F:oxidoreductase activity"/>
    <property type="evidence" value="ECO:0007669"/>
    <property type="project" value="UniProtKB-KW"/>
</dbReference>
<evidence type="ECO:0000256" key="5">
    <source>
        <dbReference type="ARBA" id="ARBA00023004"/>
    </source>
</evidence>
<evidence type="ECO:0000313" key="9">
    <source>
        <dbReference type="Proteomes" id="UP000245252"/>
    </source>
</evidence>
<dbReference type="OrthoDB" id="7459360at2"/>
<evidence type="ECO:0000259" key="7">
    <source>
        <dbReference type="Pfam" id="PF03460"/>
    </source>
</evidence>
<dbReference type="InterPro" id="IPR036136">
    <property type="entry name" value="Nit/Sulf_reduc_fer-like_dom_sf"/>
</dbReference>
<evidence type="ECO:0000256" key="2">
    <source>
        <dbReference type="ARBA" id="ARBA00022617"/>
    </source>
</evidence>
<keyword evidence="4" id="KW-0560">Oxidoreductase</keyword>
<evidence type="ECO:0000313" key="8">
    <source>
        <dbReference type="EMBL" id="PWE57597.1"/>
    </source>
</evidence>